<proteinExistence type="predicted"/>
<evidence type="ECO:0000313" key="3">
    <source>
        <dbReference type="Proteomes" id="UP001162156"/>
    </source>
</evidence>
<dbReference type="AlphaFoldDB" id="A0AAV8XWF3"/>
<feature type="region of interest" description="Disordered" evidence="1">
    <location>
        <begin position="46"/>
        <end position="99"/>
    </location>
</feature>
<comment type="caution">
    <text evidence="2">The sequence shown here is derived from an EMBL/GenBank/DDBJ whole genome shotgun (WGS) entry which is preliminary data.</text>
</comment>
<feature type="compositionally biased region" description="Low complexity" evidence="1">
    <location>
        <begin position="73"/>
        <end position="89"/>
    </location>
</feature>
<reference evidence="2" key="1">
    <citation type="journal article" date="2023" name="Insect Mol. Biol.">
        <title>Genome sequencing provides insights into the evolution of gene families encoding plant cell wall-degrading enzymes in longhorned beetles.</title>
        <authorList>
            <person name="Shin N.R."/>
            <person name="Okamura Y."/>
            <person name="Kirsch R."/>
            <person name="Pauchet Y."/>
        </authorList>
    </citation>
    <scope>NUCLEOTIDE SEQUENCE</scope>
    <source>
        <strain evidence="2">RBIC_L_NR</strain>
    </source>
</reference>
<name>A0AAV8XWF3_9CUCU</name>
<evidence type="ECO:0000256" key="1">
    <source>
        <dbReference type="SAM" id="MobiDB-lite"/>
    </source>
</evidence>
<gene>
    <name evidence="2" type="ORF">NQ314_009915</name>
</gene>
<organism evidence="2 3">
    <name type="scientific">Rhamnusium bicolor</name>
    <dbReference type="NCBI Taxonomy" id="1586634"/>
    <lineage>
        <taxon>Eukaryota</taxon>
        <taxon>Metazoa</taxon>
        <taxon>Ecdysozoa</taxon>
        <taxon>Arthropoda</taxon>
        <taxon>Hexapoda</taxon>
        <taxon>Insecta</taxon>
        <taxon>Pterygota</taxon>
        <taxon>Neoptera</taxon>
        <taxon>Endopterygota</taxon>
        <taxon>Coleoptera</taxon>
        <taxon>Polyphaga</taxon>
        <taxon>Cucujiformia</taxon>
        <taxon>Chrysomeloidea</taxon>
        <taxon>Cerambycidae</taxon>
        <taxon>Lepturinae</taxon>
        <taxon>Rhagiini</taxon>
        <taxon>Rhamnusium</taxon>
    </lineage>
</organism>
<evidence type="ECO:0000313" key="2">
    <source>
        <dbReference type="EMBL" id="KAJ8942853.1"/>
    </source>
</evidence>
<dbReference type="EMBL" id="JANEYF010002734">
    <property type="protein sequence ID" value="KAJ8942853.1"/>
    <property type="molecule type" value="Genomic_DNA"/>
</dbReference>
<sequence length="99" mass="10948">MPKLGNYLQFILSYVKPLHTENASNILPPETQTNTISADSRVVANDSVEKESQNLDNLTENDEAEPQSIQSEPPTTASSIPSQSQPTTTVGRRRKRQIP</sequence>
<accession>A0AAV8XWF3</accession>
<dbReference type="Proteomes" id="UP001162156">
    <property type="component" value="Unassembled WGS sequence"/>
</dbReference>
<protein>
    <submittedName>
        <fullName evidence="2">Uncharacterized protein</fullName>
    </submittedName>
</protein>
<keyword evidence="3" id="KW-1185">Reference proteome</keyword>